<feature type="transmembrane region" description="Helical" evidence="5">
    <location>
        <begin position="124"/>
        <end position="149"/>
    </location>
</feature>
<keyword evidence="3 5" id="KW-1133">Transmembrane helix</keyword>
<accession>A0A4P9X8J0</accession>
<dbReference type="Pfam" id="PF13520">
    <property type="entry name" value="AA_permease_2"/>
    <property type="match status" value="1"/>
</dbReference>
<dbReference type="InterPro" id="IPR002293">
    <property type="entry name" value="AA/rel_permease1"/>
</dbReference>
<protein>
    <recommendedName>
        <fullName evidence="8">Amino acid permease/ SLC12A domain-containing protein</fullName>
    </recommendedName>
</protein>
<evidence type="ECO:0000313" key="7">
    <source>
        <dbReference type="Proteomes" id="UP000274922"/>
    </source>
</evidence>
<feature type="transmembrane region" description="Helical" evidence="5">
    <location>
        <begin position="366"/>
        <end position="383"/>
    </location>
</feature>
<evidence type="ECO:0000256" key="2">
    <source>
        <dbReference type="ARBA" id="ARBA00022692"/>
    </source>
</evidence>
<dbReference type="EMBL" id="ML014167">
    <property type="protein sequence ID" value="RKP01575.1"/>
    <property type="molecule type" value="Genomic_DNA"/>
</dbReference>
<evidence type="ECO:0000256" key="4">
    <source>
        <dbReference type="ARBA" id="ARBA00023136"/>
    </source>
</evidence>
<feature type="transmembrane region" description="Helical" evidence="5">
    <location>
        <begin position="64"/>
        <end position="91"/>
    </location>
</feature>
<keyword evidence="4 5" id="KW-0472">Membrane</keyword>
<sequence>MAYGQPSRTTLIENTWEFAGWGKRIVLPPISEAELAVDGVIERPVILGQWHATALAANNCVGSVFYAIGLVTATSGKLAPFCLLAATLLLFPYGRLMSEVMGCLPTDGGSYGVLLASGPKRAAAVAGILIMMDYIMTATVAVGSSAAYIDYKWGLGGGAQGVFWLALGFLGFAFGVCVVFGMQGASHVSLAVFVLHMLTMSALVIACLVHIPRAGATVLRDNWNTGPINGNYARDLLYGFSASIIAVTGFETIPNFVEEQKPGVFPKALRNLALVVTLLNPAICLLGLCLVPLAAFRVSTNAMLSVFAEVAGGEALSTLVSLDAVIILCGGAIGAFGTVSGIVAALARDKLMPSWITRQTKRTHAYPYAAMFFLGATAVLWAAFRGNLTTISCLFGLTFLLVMLSYAVCNLLLKYKRSRMTRPVAVGVLLVLACAAAILVAVVGSIVQTPIALVYFGITFTLCAAPVLFLTNQMSVYRMLIFLADQASRGDADAAWLRVGRWAVARAQRLRSTPVIFYTNHDQIHVLNKAVIYVAQNETSGWLRFVHCYDPADPAAIPANLAHHCRVLDYAYPKIRIDLILVPTRFSAQTAVCIAKRLGVERNMCLMSAPGEKLGPVSAFGGIRIIML</sequence>
<evidence type="ECO:0008006" key="8">
    <source>
        <dbReference type="Google" id="ProtNLM"/>
    </source>
</evidence>
<evidence type="ECO:0000256" key="5">
    <source>
        <dbReference type="SAM" id="Phobius"/>
    </source>
</evidence>
<reference evidence="7" key="1">
    <citation type="journal article" date="2018" name="Nat. Microbiol.">
        <title>Leveraging single-cell genomics to expand the fungal tree of life.</title>
        <authorList>
            <person name="Ahrendt S.R."/>
            <person name="Quandt C.A."/>
            <person name="Ciobanu D."/>
            <person name="Clum A."/>
            <person name="Salamov A."/>
            <person name="Andreopoulos B."/>
            <person name="Cheng J.F."/>
            <person name="Woyke T."/>
            <person name="Pelin A."/>
            <person name="Henrissat B."/>
            <person name="Reynolds N.K."/>
            <person name="Benny G.L."/>
            <person name="Smith M.E."/>
            <person name="James T.Y."/>
            <person name="Grigoriev I.V."/>
        </authorList>
    </citation>
    <scope>NUCLEOTIDE SEQUENCE [LARGE SCALE GENOMIC DNA]</scope>
    <source>
        <strain evidence="7">ATCC 52028</strain>
    </source>
</reference>
<organism evidence="6 7">
    <name type="scientific">Caulochytrium protostelioides</name>
    <dbReference type="NCBI Taxonomy" id="1555241"/>
    <lineage>
        <taxon>Eukaryota</taxon>
        <taxon>Fungi</taxon>
        <taxon>Fungi incertae sedis</taxon>
        <taxon>Chytridiomycota</taxon>
        <taxon>Chytridiomycota incertae sedis</taxon>
        <taxon>Chytridiomycetes</taxon>
        <taxon>Caulochytriales</taxon>
        <taxon>Caulochytriaceae</taxon>
        <taxon>Caulochytrium</taxon>
    </lineage>
</organism>
<feature type="transmembrane region" description="Helical" evidence="5">
    <location>
        <begin position="188"/>
        <end position="211"/>
    </location>
</feature>
<evidence type="ECO:0000256" key="3">
    <source>
        <dbReference type="ARBA" id="ARBA00022989"/>
    </source>
</evidence>
<dbReference type="STRING" id="1555241.A0A4P9X8J0"/>
<gene>
    <name evidence="6" type="ORF">CXG81DRAFT_11776</name>
</gene>
<proteinExistence type="predicted"/>
<evidence type="ECO:0000256" key="1">
    <source>
        <dbReference type="ARBA" id="ARBA00004141"/>
    </source>
</evidence>
<feature type="transmembrane region" description="Helical" evidence="5">
    <location>
        <begin position="161"/>
        <end position="181"/>
    </location>
</feature>
<dbReference type="GO" id="GO:0015171">
    <property type="term" value="F:amino acid transmembrane transporter activity"/>
    <property type="evidence" value="ECO:0007669"/>
    <property type="project" value="TreeGrafter"/>
</dbReference>
<dbReference type="PANTHER" id="PTHR43243">
    <property type="entry name" value="INNER MEMBRANE TRANSPORTER YGJI-RELATED"/>
    <property type="match status" value="1"/>
</dbReference>
<name>A0A4P9X8J0_9FUNG</name>
<dbReference type="Proteomes" id="UP000274922">
    <property type="component" value="Unassembled WGS sequence"/>
</dbReference>
<feature type="transmembrane region" description="Helical" evidence="5">
    <location>
        <begin position="425"/>
        <end position="447"/>
    </location>
</feature>
<feature type="transmembrane region" description="Helical" evidence="5">
    <location>
        <begin position="324"/>
        <end position="346"/>
    </location>
</feature>
<feature type="transmembrane region" description="Helical" evidence="5">
    <location>
        <begin position="453"/>
        <end position="471"/>
    </location>
</feature>
<dbReference type="OrthoDB" id="1718410at2759"/>
<feature type="transmembrane region" description="Helical" evidence="5">
    <location>
        <begin position="269"/>
        <end position="295"/>
    </location>
</feature>
<dbReference type="PANTHER" id="PTHR43243:SF11">
    <property type="entry name" value="AMINO ACID PERMEASE_ SLC12A DOMAIN-CONTAINING PROTEIN"/>
    <property type="match status" value="1"/>
</dbReference>
<keyword evidence="7" id="KW-1185">Reference proteome</keyword>
<dbReference type="Gene3D" id="1.20.1740.10">
    <property type="entry name" value="Amino acid/polyamine transporter I"/>
    <property type="match status" value="1"/>
</dbReference>
<dbReference type="GO" id="GO:0016020">
    <property type="term" value="C:membrane"/>
    <property type="evidence" value="ECO:0007669"/>
    <property type="project" value="UniProtKB-SubCell"/>
</dbReference>
<keyword evidence="2 5" id="KW-0812">Transmembrane</keyword>
<comment type="subcellular location">
    <subcellularLocation>
        <location evidence="1">Membrane</location>
        <topology evidence="1">Multi-pass membrane protein</topology>
    </subcellularLocation>
</comment>
<dbReference type="AlphaFoldDB" id="A0A4P9X8J0"/>
<feature type="transmembrane region" description="Helical" evidence="5">
    <location>
        <begin position="389"/>
        <end position="413"/>
    </location>
</feature>
<evidence type="ECO:0000313" key="6">
    <source>
        <dbReference type="EMBL" id="RKP01575.1"/>
    </source>
</evidence>